<evidence type="ECO:0000259" key="1">
    <source>
        <dbReference type="PROSITE" id="PS50995"/>
    </source>
</evidence>
<keyword evidence="2" id="KW-0238">DNA-binding</keyword>
<dbReference type="RefSeq" id="WP_110467526.1">
    <property type="nucleotide sequence ID" value="NZ_QJSP01000001.1"/>
</dbReference>
<dbReference type="InterPro" id="IPR036388">
    <property type="entry name" value="WH-like_DNA-bd_sf"/>
</dbReference>
<name>A0A318RT45_WILLI</name>
<dbReference type="InterPro" id="IPR036390">
    <property type="entry name" value="WH_DNA-bd_sf"/>
</dbReference>
<dbReference type="Gene3D" id="1.10.10.10">
    <property type="entry name" value="Winged helix-like DNA-binding domain superfamily/Winged helix DNA-binding domain"/>
    <property type="match status" value="1"/>
</dbReference>
<dbReference type="InterPro" id="IPR052526">
    <property type="entry name" value="HTH-type_Bedaq_tolerance"/>
</dbReference>
<reference evidence="2 3" key="1">
    <citation type="submission" date="2018-06" db="EMBL/GenBank/DDBJ databases">
        <title>Genomic Encyclopedia of Type Strains, Phase IV (KMG-IV): sequencing the most valuable type-strain genomes for metagenomic binning, comparative biology and taxonomic classification.</title>
        <authorList>
            <person name="Goeker M."/>
        </authorList>
    </citation>
    <scope>NUCLEOTIDE SEQUENCE [LARGE SCALE GENOMIC DNA]</scope>
    <source>
        <strain evidence="2 3">DSM 45521</strain>
    </source>
</reference>
<dbReference type="GO" id="GO:0003700">
    <property type="term" value="F:DNA-binding transcription factor activity"/>
    <property type="evidence" value="ECO:0007669"/>
    <property type="project" value="InterPro"/>
</dbReference>
<gene>
    <name evidence="2" type="ORF">DFR67_101160</name>
</gene>
<dbReference type="Proteomes" id="UP000247591">
    <property type="component" value="Unassembled WGS sequence"/>
</dbReference>
<accession>A0A318RT45</accession>
<evidence type="ECO:0000313" key="2">
    <source>
        <dbReference type="EMBL" id="PYE20769.1"/>
    </source>
</evidence>
<dbReference type="PANTHER" id="PTHR39515">
    <property type="entry name" value="CONSERVED PROTEIN"/>
    <property type="match status" value="1"/>
</dbReference>
<dbReference type="SMART" id="SM00347">
    <property type="entry name" value="HTH_MARR"/>
    <property type="match status" value="1"/>
</dbReference>
<protein>
    <submittedName>
        <fullName evidence="2">DNA-binding MarR family transcriptional regulator</fullName>
    </submittedName>
</protein>
<feature type="domain" description="HTH marR-type" evidence="1">
    <location>
        <begin position="1"/>
        <end position="139"/>
    </location>
</feature>
<proteinExistence type="predicted"/>
<dbReference type="PANTHER" id="PTHR39515:SF2">
    <property type="entry name" value="HTH-TYPE TRANSCRIPTIONAL REGULATOR RV0880"/>
    <property type="match status" value="1"/>
</dbReference>
<organism evidence="2 3">
    <name type="scientific">Williamsia limnetica</name>
    <dbReference type="NCBI Taxonomy" id="882452"/>
    <lineage>
        <taxon>Bacteria</taxon>
        <taxon>Bacillati</taxon>
        <taxon>Actinomycetota</taxon>
        <taxon>Actinomycetes</taxon>
        <taxon>Mycobacteriales</taxon>
        <taxon>Nocardiaceae</taxon>
        <taxon>Williamsia</taxon>
    </lineage>
</organism>
<dbReference type="AlphaFoldDB" id="A0A318RT45"/>
<dbReference type="GO" id="GO:0003677">
    <property type="term" value="F:DNA binding"/>
    <property type="evidence" value="ECO:0007669"/>
    <property type="project" value="UniProtKB-KW"/>
</dbReference>
<dbReference type="InterPro" id="IPR000835">
    <property type="entry name" value="HTH_MarR-typ"/>
</dbReference>
<dbReference type="OrthoDB" id="122135at2"/>
<sequence>MNDDDWQTATSVLRLSTQLVDGIQAGMAERGFADIRPVHGFVFTALAQGPATASTLAGQLEITKQAAAQLISYLVERGYLVREMDPSDGRAQLVSLTTRGRSATSAARESAEQHVGTWRDKLSGAEFDSLTSAVNTLGTPGRLRPNW</sequence>
<comment type="caution">
    <text evidence="2">The sequence shown here is derived from an EMBL/GenBank/DDBJ whole genome shotgun (WGS) entry which is preliminary data.</text>
</comment>
<dbReference type="PROSITE" id="PS50995">
    <property type="entry name" value="HTH_MARR_2"/>
    <property type="match status" value="1"/>
</dbReference>
<dbReference type="SUPFAM" id="SSF46785">
    <property type="entry name" value="Winged helix' DNA-binding domain"/>
    <property type="match status" value="1"/>
</dbReference>
<evidence type="ECO:0000313" key="3">
    <source>
        <dbReference type="Proteomes" id="UP000247591"/>
    </source>
</evidence>
<keyword evidence="3" id="KW-1185">Reference proteome</keyword>
<dbReference type="EMBL" id="QJSP01000001">
    <property type="protein sequence ID" value="PYE20769.1"/>
    <property type="molecule type" value="Genomic_DNA"/>
</dbReference>
<dbReference type="Pfam" id="PF12802">
    <property type="entry name" value="MarR_2"/>
    <property type="match status" value="1"/>
</dbReference>